<dbReference type="Pfam" id="PF23411">
    <property type="entry name" value="Beta-prop_Vps41"/>
    <property type="match status" value="1"/>
</dbReference>
<evidence type="ECO:0000256" key="2">
    <source>
        <dbReference type="ARBA" id="ARBA00022927"/>
    </source>
</evidence>
<comment type="caution">
    <text evidence="6">The sequence shown here is derived from an EMBL/GenBank/DDBJ whole genome shotgun (WGS) entry which is preliminary data.</text>
</comment>
<organism evidence="6 7">
    <name type="scientific">Hanseniaspora osmophila</name>
    <dbReference type="NCBI Taxonomy" id="56408"/>
    <lineage>
        <taxon>Eukaryota</taxon>
        <taxon>Fungi</taxon>
        <taxon>Dikarya</taxon>
        <taxon>Ascomycota</taxon>
        <taxon>Saccharomycotina</taxon>
        <taxon>Saccharomycetes</taxon>
        <taxon>Saccharomycodales</taxon>
        <taxon>Saccharomycodaceae</taxon>
        <taxon>Hanseniaspora</taxon>
    </lineage>
</organism>
<evidence type="ECO:0000313" key="6">
    <source>
        <dbReference type="EMBL" id="OEJ91027.1"/>
    </source>
</evidence>
<proteinExistence type="predicted"/>
<dbReference type="InterPro" id="IPR000547">
    <property type="entry name" value="Clathrin_H-chain/VPS_repeat"/>
</dbReference>
<feature type="domain" description="Vps41 beta-propeller" evidence="5">
    <location>
        <begin position="208"/>
        <end position="550"/>
    </location>
</feature>
<dbReference type="STRING" id="56408.A0A1E5RVR2"/>
<feature type="compositionally biased region" description="Polar residues" evidence="4">
    <location>
        <begin position="68"/>
        <end position="85"/>
    </location>
</feature>
<keyword evidence="1" id="KW-0813">Transport</keyword>
<dbReference type="FunCoup" id="A0A1E5RVR2">
    <property type="interactions" value="706"/>
</dbReference>
<dbReference type="GO" id="GO:0034058">
    <property type="term" value="P:endosomal vesicle fusion"/>
    <property type="evidence" value="ECO:0007669"/>
    <property type="project" value="TreeGrafter"/>
</dbReference>
<dbReference type="InParanoid" id="A0A1E5RVR2"/>
<dbReference type="OrthoDB" id="244107at2759"/>
<protein>
    <submittedName>
        <fullName evidence="6">Vacuolar protein sorting-associated protein 41</fullName>
    </submittedName>
</protein>
<dbReference type="PROSITE" id="PS50236">
    <property type="entry name" value="CHCR"/>
    <property type="match status" value="1"/>
</dbReference>
<feature type="compositionally biased region" description="Basic and acidic residues" evidence="4">
    <location>
        <begin position="35"/>
        <end position="47"/>
    </location>
</feature>
<dbReference type="SUPFAM" id="SSF50978">
    <property type="entry name" value="WD40 repeat-like"/>
    <property type="match status" value="1"/>
</dbReference>
<accession>A0A1E5RVR2</accession>
<feature type="region of interest" description="Disordered" evidence="4">
    <location>
        <begin position="1"/>
        <end position="211"/>
    </location>
</feature>
<dbReference type="InterPro" id="IPR045111">
    <property type="entry name" value="Vps41/Vps8"/>
</dbReference>
<dbReference type="Pfam" id="PF23556">
    <property type="entry name" value="TPR_Vps41"/>
    <property type="match status" value="1"/>
</dbReference>
<dbReference type="Gene3D" id="2.130.10.10">
    <property type="entry name" value="YVTN repeat-like/Quinoprotein amine dehydrogenase"/>
    <property type="match status" value="1"/>
</dbReference>
<evidence type="ECO:0000256" key="3">
    <source>
        <dbReference type="PROSITE-ProRule" id="PRU01006"/>
    </source>
</evidence>
<sequence>MDIPDTIGGQVEHDSQSSQEKDKYTSVQSQPDNIVSREDAQDLKRESGTFTSQNSETFATEAAEDKASLNSSDHAENLQQTTDQLASKDLDTSDVHIPNSTNSTTSAKLQLPLAERQKLPGGSSLKKSPEDDLIDSGDSGSADTHEEEDEEEDEEEGEGTIDSEEDEEEGTIDSEEDEGEDTTDSEEDEGEDGDDDEDEEGESEPPALKYTRIKQFPEKLFQRDSISSCLFHESLFAFGTHSGVLHLMKPATFETIRSFKCHRASIMNITTQGTYFATASIDGTVIIGSLEDPTELMACDFSRPVNFVVLDPDYQASKKFVSGGMSGDVMLSSRNWLGNRVDTVLDKGHGPVVGIYIVNDILFWMNDRGITFISISSKTKLLNIPFPYKDKRPDLYWPSVHFPETDRIIISWYDHVWFFKVEILKDIDRTNGQTLGSILSSAASSLRALPDKKIEMEYHAQLQLRNEEVIVDISSFKDEQLIYLAASNAQCPELKIYDISLGEEQSSAEIPMRNYKSLNYNDYHMGKYLGNRGAANYYIVSSIEVIVAKELTLKDRFDWYMETKDYYKAWEIGFHLDPMDRLELGLKYIELLKKQEKYKDAIFATTKIFQKTIEGTIDDEQENEFFQLAVSKWTNILMSYLSLDLYDLVAANIPQGLGIDHALYDKILLHYLKCGHIEKFTSLLHTWPDGSFDISCIIDAMNNMERSRPLKKELAYLYHRNKDYLHSVDILLSLKDMQALDILLSHPIFANFTNKIHEIVLLPISSQAEPRDVATFSLKEIKEVFAKPLRLLVENRYSISLKSVIAQLEKDPQTCPVLYAILNRVSKKDPLLTANFEDAMISLFTKNFVPRDDSFDLLNFLKTHRNYSVDQAIVNCENSTTPKVKELIYLWSRIGEWEKALFILLDHSADDPKTAISFVKEHTVKAENMKRASELWDVLIEYSLDKPDFIKAILLCSDSSSDDCNSIDNKAKITLIERLSDSQQIPGLQNSITQLLINQYLASNVNGSVLSIVTDEASDVANKYLKQRTRGKMFG</sequence>
<dbReference type="PANTHER" id="PTHR12616">
    <property type="entry name" value="VACUOLAR PROTEIN SORTING VPS41"/>
    <property type="match status" value="1"/>
</dbReference>
<evidence type="ECO:0000259" key="5">
    <source>
        <dbReference type="Pfam" id="PF23411"/>
    </source>
</evidence>
<keyword evidence="7" id="KW-1185">Reference proteome</keyword>
<dbReference type="InterPro" id="IPR057780">
    <property type="entry name" value="Beta-prop_Vps41"/>
</dbReference>
<dbReference type="EMBL" id="LPNM01000003">
    <property type="protein sequence ID" value="OEJ91027.1"/>
    <property type="molecule type" value="Genomic_DNA"/>
</dbReference>
<dbReference type="GO" id="GO:0030897">
    <property type="term" value="C:HOPS complex"/>
    <property type="evidence" value="ECO:0007669"/>
    <property type="project" value="TreeGrafter"/>
</dbReference>
<evidence type="ECO:0000313" key="7">
    <source>
        <dbReference type="Proteomes" id="UP000095728"/>
    </source>
</evidence>
<dbReference type="InterPro" id="IPR015943">
    <property type="entry name" value="WD40/YVTN_repeat-like_dom_sf"/>
</dbReference>
<dbReference type="GO" id="GO:0098588">
    <property type="term" value="C:bounding membrane of organelle"/>
    <property type="evidence" value="ECO:0007669"/>
    <property type="project" value="UniProtKB-ARBA"/>
</dbReference>
<keyword evidence="2" id="KW-0653">Protein transport</keyword>
<dbReference type="GO" id="GO:0005770">
    <property type="term" value="C:late endosome"/>
    <property type="evidence" value="ECO:0007669"/>
    <property type="project" value="TreeGrafter"/>
</dbReference>
<feature type="compositionally biased region" description="Polar residues" evidence="4">
    <location>
        <begin position="98"/>
        <end position="108"/>
    </location>
</feature>
<dbReference type="PANTHER" id="PTHR12616:SF1">
    <property type="entry name" value="VACUOLAR PROTEIN SORTING-ASSOCIATED PROTEIN 41 HOMOLOG"/>
    <property type="match status" value="1"/>
</dbReference>
<feature type="repeat" description="CHCR" evidence="3">
    <location>
        <begin position="792"/>
        <end position="952"/>
    </location>
</feature>
<name>A0A1E5RVR2_9ASCO</name>
<feature type="compositionally biased region" description="Basic and acidic residues" evidence="4">
    <location>
        <begin position="11"/>
        <end position="24"/>
    </location>
</feature>
<evidence type="ECO:0000256" key="1">
    <source>
        <dbReference type="ARBA" id="ARBA00022448"/>
    </source>
</evidence>
<evidence type="ECO:0000256" key="4">
    <source>
        <dbReference type="SAM" id="MobiDB-lite"/>
    </source>
</evidence>
<dbReference type="InterPro" id="IPR036322">
    <property type="entry name" value="WD40_repeat_dom_sf"/>
</dbReference>
<dbReference type="GO" id="GO:0016236">
    <property type="term" value="P:macroautophagy"/>
    <property type="evidence" value="ECO:0007669"/>
    <property type="project" value="TreeGrafter"/>
</dbReference>
<dbReference type="Proteomes" id="UP000095728">
    <property type="component" value="Unassembled WGS sequence"/>
</dbReference>
<dbReference type="GO" id="GO:0009267">
    <property type="term" value="P:cellular response to starvation"/>
    <property type="evidence" value="ECO:0007669"/>
    <property type="project" value="TreeGrafter"/>
</dbReference>
<feature type="compositionally biased region" description="Polar residues" evidence="4">
    <location>
        <begin position="48"/>
        <end position="58"/>
    </location>
</feature>
<reference evidence="7" key="1">
    <citation type="journal article" date="2016" name="Genome Announc.">
        <title>Genome sequences of three species of Hanseniaspora isolated from spontaneous wine fermentations.</title>
        <authorList>
            <person name="Sternes P.R."/>
            <person name="Lee D."/>
            <person name="Kutyna D.R."/>
            <person name="Borneman A.R."/>
        </authorList>
    </citation>
    <scope>NUCLEOTIDE SEQUENCE [LARGE SCALE GENOMIC DNA]</scope>
    <source>
        <strain evidence="7">AWRI3579</strain>
    </source>
</reference>
<dbReference type="AlphaFoldDB" id="A0A1E5RVR2"/>
<dbReference type="GO" id="GO:0006623">
    <property type="term" value="P:protein targeting to vacuole"/>
    <property type="evidence" value="ECO:0007669"/>
    <property type="project" value="InterPro"/>
</dbReference>
<feature type="compositionally biased region" description="Acidic residues" evidence="4">
    <location>
        <begin position="145"/>
        <end position="203"/>
    </location>
</feature>
<gene>
    <name evidence="6" type="ORF">AWRI3579_g438</name>
</gene>